<name>A0ABS8VJ07_DATST</name>
<protein>
    <submittedName>
        <fullName evidence="2">Uncharacterized protein</fullName>
    </submittedName>
</protein>
<gene>
    <name evidence="2" type="ORF">HAX54_037388</name>
</gene>
<feature type="compositionally biased region" description="Basic and acidic residues" evidence="1">
    <location>
        <begin position="39"/>
        <end position="56"/>
    </location>
</feature>
<comment type="caution">
    <text evidence="2">The sequence shown here is derived from an EMBL/GenBank/DDBJ whole genome shotgun (WGS) entry which is preliminary data.</text>
</comment>
<reference evidence="2 3" key="1">
    <citation type="journal article" date="2021" name="BMC Genomics">
        <title>Datura genome reveals duplications of psychoactive alkaloid biosynthetic genes and high mutation rate following tissue culture.</title>
        <authorList>
            <person name="Rajewski A."/>
            <person name="Carter-House D."/>
            <person name="Stajich J."/>
            <person name="Litt A."/>
        </authorList>
    </citation>
    <scope>NUCLEOTIDE SEQUENCE [LARGE SCALE GENOMIC DNA]</scope>
    <source>
        <strain evidence="2">AR-01</strain>
    </source>
</reference>
<keyword evidence="3" id="KW-1185">Reference proteome</keyword>
<sequence length="142" mass="15781">MEGTVMLFSVARQVGGDAGDEEERGEEGSEAAAGTRLAGDMEGKRRRSGGENERRGGCGCCFSGVVVWLAGDEKERNEVRWWSIGVGGLPVGGSGVRRQDCWCWTDKGDREERWRVCSPEKTREGRKERGMRRLRLRGGKMK</sequence>
<evidence type="ECO:0000313" key="2">
    <source>
        <dbReference type="EMBL" id="MCE0480496.1"/>
    </source>
</evidence>
<feature type="compositionally biased region" description="Acidic residues" evidence="1">
    <location>
        <begin position="18"/>
        <end position="29"/>
    </location>
</feature>
<evidence type="ECO:0000313" key="3">
    <source>
        <dbReference type="Proteomes" id="UP000823775"/>
    </source>
</evidence>
<feature type="region of interest" description="Disordered" evidence="1">
    <location>
        <begin position="1"/>
        <end position="57"/>
    </location>
</feature>
<organism evidence="2 3">
    <name type="scientific">Datura stramonium</name>
    <name type="common">Jimsonweed</name>
    <name type="synonym">Common thornapple</name>
    <dbReference type="NCBI Taxonomy" id="4076"/>
    <lineage>
        <taxon>Eukaryota</taxon>
        <taxon>Viridiplantae</taxon>
        <taxon>Streptophyta</taxon>
        <taxon>Embryophyta</taxon>
        <taxon>Tracheophyta</taxon>
        <taxon>Spermatophyta</taxon>
        <taxon>Magnoliopsida</taxon>
        <taxon>eudicotyledons</taxon>
        <taxon>Gunneridae</taxon>
        <taxon>Pentapetalae</taxon>
        <taxon>asterids</taxon>
        <taxon>lamiids</taxon>
        <taxon>Solanales</taxon>
        <taxon>Solanaceae</taxon>
        <taxon>Solanoideae</taxon>
        <taxon>Datureae</taxon>
        <taxon>Datura</taxon>
    </lineage>
</organism>
<dbReference type="Proteomes" id="UP000823775">
    <property type="component" value="Unassembled WGS sequence"/>
</dbReference>
<accession>A0ABS8VJ07</accession>
<evidence type="ECO:0000256" key="1">
    <source>
        <dbReference type="SAM" id="MobiDB-lite"/>
    </source>
</evidence>
<dbReference type="EMBL" id="JACEIK010005002">
    <property type="protein sequence ID" value="MCE0480496.1"/>
    <property type="molecule type" value="Genomic_DNA"/>
</dbReference>
<proteinExistence type="predicted"/>